<evidence type="ECO:0000256" key="1">
    <source>
        <dbReference type="ARBA" id="ARBA00022734"/>
    </source>
</evidence>
<dbReference type="SUPFAM" id="SSF56436">
    <property type="entry name" value="C-type lectin-like"/>
    <property type="match status" value="2"/>
</dbReference>
<dbReference type="PANTHER" id="PTHR22799">
    <property type="entry name" value="TETRANECTIN-RELATED"/>
    <property type="match status" value="1"/>
</dbReference>
<keyword evidence="4" id="KW-1185">Reference proteome</keyword>
<reference evidence="3" key="1">
    <citation type="submission" date="2021-01" db="UniProtKB">
        <authorList>
            <consortium name="EnsemblMetazoa"/>
        </authorList>
    </citation>
    <scope>IDENTIFICATION</scope>
</reference>
<dbReference type="InterPro" id="IPR016186">
    <property type="entry name" value="C-type_lectin-like/link_sf"/>
</dbReference>
<dbReference type="AlphaFoldDB" id="A0A7M5WSU1"/>
<sequence length="372" mass="42621">YEEGRVYPFQLSQVDLKTAQKYCFSKGMTLLPKQYKTGYHEVLFGDNSFEYTPSYWIQGDNDCDCSLVMNRCLTDEPKSCFGKSAVLCYKTPADRNVTFFVSSKAKLMSNDKATDDCKMRGGGLASFITSTEWQNFVDSEVKIEAGSEYWIGLEAHGSLWKWKTGHELDYENPKGGSLEPPRDGKRYVSIKANFHWKAEDSNPKRRYICEIYVEKIPRPDGEVTYLMIHNPARNFIEAQNDCKNRGGDLASFSNESDWTTFSELVQQRYNEIQFWMRLTTADLQVDEGCVAKSPLNQTGVWENCDDEKRYICQVSNNIGNGSWTSWASTTNCSEPCGGGNYTQQRTYKMNEQCEEESGFEERYPDCNTQSCQ</sequence>
<dbReference type="EnsemblMetazoa" id="CLYHEMT011560.2">
    <property type="protein sequence ID" value="CLYHEMP011560.2"/>
    <property type="gene ID" value="CLYHEMG011560"/>
</dbReference>
<dbReference type="Gene3D" id="2.20.100.10">
    <property type="entry name" value="Thrombospondin type-1 (TSP1) repeat"/>
    <property type="match status" value="1"/>
</dbReference>
<dbReference type="PROSITE" id="PS50041">
    <property type="entry name" value="C_TYPE_LECTIN_2"/>
    <property type="match status" value="1"/>
</dbReference>
<dbReference type="GO" id="GO:0030246">
    <property type="term" value="F:carbohydrate binding"/>
    <property type="evidence" value="ECO:0007669"/>
    <property type="project" value="UniProtKB-KW"/>
</dbReference>
<protein>
    <recommendedName>
        <fullName evidence="2">C-type lectin domain-containing protein</fullName>
    </recommendedName>
</protein>
<dbReference type="CDD" id="cd00037">
    <property type="entry name" value="CLECT"/>
    <property type="match status" value="2"/>
</dbReference>
<dbReference type="Pfam" id="PF00059">
    <property type="entry name" value="Lectin_C"/>
    <property type="match status" value="2"/>
</dbReference>
<evidence type="ECO:0000313" key="3">
    <source>
        <dbReference type="EnsemblMetazoa" id="CLYHEMP011560.2"/>
    </source>
</evidence>
<proteinExistence type="predicted"/>
<dbReference type="PROSITE" id="PS50092">
    <property type="entry name" value="TSP1"/>
    <property type="match status" value="1"/>
</dbReference>
<dbReference type="Gene3D" id="3.10.100.10">
    <property type="entry name" value="Mannose-Binding Protein A, subunit A"/>
    <property type="match status" value="2"/>
</dbReference>
<accession>A0A7M5WSU1</accession>
<dbReference type="InterPro" id="IPR051663">
    <property type="entry name" value="CLec_Tetranectin-domain"/>
</dbReference>
<dbReference type="SMART" id="SM00034">
    <property type="entry name" value="CLECT"/>
    <property type="match status" value="2"/>
</dbReference>
<dbReference type="InterPro" id="IPR016187">
    <property type="entry name" value="CTDL_fold"/>
</dbReference>
<dbReference type="PANTHER" id="PTHR22799:SF6">
    <property type="entry name" value="C-TYPE LECTIN DOMAIN FAMILY 4 MEMBER M-LIKE"/>
    <property type="match status" value="1"/>
</dbReference>
<dbReference type="OrthoDB" id="5984595at2759"/>
<name>A0A7M5WSU1_9CNID</name>
<dbReference type="Proteomes" id="UP000594262">
    <property type="component" value="Unplaced"/>
</dbReference>
<keyword evidence="1" id="KW-0430">Lectin</keyword>
<dbReference type="InterPro" id="IPR000884">
    <property type="entry name" value="TSP1_rpt"/>
</dbReference>
<evidence type="ECO:0000259" key="2">
    <source>
        <dbReference type="PROSITE" id="PS50041"/>
    </source>
</evidence>
<dbReference type="InterPro" id="IPR036383">
    <property type="entry name" value="TSP1_rpt_sf"/>
</dbReference>
<dbReference type="InterPro" id="IPR001304">
    <property type="entry name" value="C-type_lectin-like"/>
</dbReference>
<evidence type="ECO:0000313" key="4">
    <source>
        <dbReference type="Proteomes" id="UP000594262"/>
    </source>
</evidence>
<organism evidence="3 4">
    <name type="scientific">Clytia hemisphaerica</name>
    <dbReference type="NCBI Taxonomy" id="252671"/>
    <lineage>
        <taxon>Eukaryota</taxon>
        <taxon>Metazoa</taxon>
        <taxon>Cnidaria</taxon>
        <taxon>Hydrozoa</taxon>
        <taxon>Hydroidolina</taxon>
        <taxon>Leptothecata</taxon>
        <taxon>Obeliida</taxon>
        <taxon>Clytiidae</taxon>
        <taxon>Clytia</taxon>
    </lineage>
</organism>
<feature type="domain" description="C-type lectin" evidence="2">
    <location>
        <begin position="111"/>
        <end position="210"/>
    </location>
</feature>